<comment type="similarity">
    <text evidence="1">Belongs to the cytidine and deoxycytidylate deaminase family. ADAT2 subfamily.</text>
</comment>
<dbReference type="FunFam" id="3.40.140.10:FF:000005">
    <property type="entry name" value="tRNA-specific adenosine deaminase"/>
    <property type="match status" value="1"/>
</dbReference>
<dbReference type="STRING" id="36842.SAMN02194393_05372"/>
<keyword evidence="6 8" id="KW-0862">Zinc</keyword>
<organism evidence="10 11">
    <name type="scientific">Maledivibacter halophilus</name>
    <dbReference type="NCBI Taxonomy" id="36842"/>
    <lineage>
        <taxon>Bacteria</taxon>
        <taxon>Bacillati</taxon>
        <taxon>Bacillota</taxon>
        <taxon>Clostridia</taxon>
        <taxon>Peptostreptococcales</taxon>
        <taxon>Caminicellaceae</taxon>
        <taxon>Maledivibacter</taxon>
    </lineage>
</organism>
<evidence type="ECO:0000256" key="5">
    <source>
        <dbReference type="ARBA" id="ARBA00022801"/>
    </source>
</evidence>
<dbReference type="InterPro" id="IPR028883">
    <property type="entry name" value="tRNA_aden_deaminase"/>
</dbReference>
<dbReference type="Proteomes" id="UP000190285">
    <property type="component" value="Unassembled WGS sequence"/>
</dbReference>
<evidence type="ECO:0000313" key="11">
    <source>
        <dbReference type="Proteomes" id="UP000190285"/>
    </source>
</evidence>
<evidence type="ECO:0000256" key="7">
    <source>
        <dbReference type="ARBA" id="ARBA00048045"/>
    </source>
</evidence>
<dbReference type="InterPro" id="IPR016192">
    <property type="entry name" value="APOBEC/CMP_deaminase_Zn-bd"/>
</dbReference>
<evidence type="ECO:0000256" key="1">
    <source>
        <dbReference type="ARBA" id="ARBA00010669"/>
    </source>
</evidence>
<dbReference type="InterPro" id="IPR002125">
    <property type="entry name" value="CMP_dCMP_dom"/>
</dbReference>
<keyword evidence="11" id="KW-1185">Reference proteome</keyword>
<evidence type="ECO:0000259" key="9">
    <source>
        <dbReference type="PROSITE" id="PS51747"/>
    </source>
</evidence>
<dbReference type="HAMAP" id="MF_00972">
    <property type="entry name" value="tRNA_aden_deaminase"/>
    <property type="match status" value="1"/>
</dbReference>
<dbReference type="RefSeq" id="WP_079495939.1">
    <property type="nucleotide sequence ID" value="NZ_FUZT01000026.1"/>
</dbReference>
<dbReference type="Pfam" id="PF14437">
    <property type="entry name" value="MafB19-deam"/>
    <property type="match status" value="1"/>
</dbReference>
<dbReference type="EMBL" id="FUZT01000026">
    <property type="protein sequence ID" value="SKC91781.1"/>
    <property type="molecule type" value="Genomic_DNA"/>
</dbReference>
<dbReference type="NCBIfam" id="NF008113">
    <property type="entry name" value="PRK10860.1"/>
    <property type="match status" value="1"/>
</dbReference>
<dbReference type="InterPro" id="IPR058535">
    <property type="entry name" value="MafB19-deam"/>
</dbReference>
<reference evidence="11" key="1">
    <citation type="submission" date="2017-02" db="EMBL/GenBank/DDBJ databases">
        <authorList>
            <person name="Varghese N."/>
            <person name="Submissions S."/>
        </authorList>
    </citation>
    <scope>NUCLEOTIDE SEQUENCE [LARGE SCALE GENOMIC DNA]</scope>
    <source>
        <strain evidence="11">M1</strain>
    </source>
</reference>
<comment type="subunit">
    <text evidence="2 8">Homodimer.</text>
</comment>
<keyword evidence="3 8" id="KW-0819">tRNA processing</keyword>
<dbReference type="PROSITE" id="PS00903">
    <property type="entry name" value="CYT_DCMP_DEAMINASES_1"/>
    <property type="match status" value="1"/>
</dbReference>
<evidence type="ECO:0000256" key="3">
    <source>
        <dbReference type="ARBA" id="ARBA00022694"/>
    </source>
</evidence>
<dbReference type="Gene3D" id="3.40.140.10">
    <property type="entry name" value="Cytidine Deaminase, domain 2"/>
    <property type="match status" value="1"/>
</dbReference>
<proteinExistence type="inferred from homology"/>
<protein>
    <recommendedName>
        <fullName evidence="8">tRNA-specific adenosine deaminase</fullName>
        <ecNumber evidence="8">3.5.4.33</ecNumber>
    </recommendedName>
</protein>
<dbReference type="GO" id="GO:0052717">
    <property type="term" value="F:tRNA-specific adenosine-34 deaminase activity"/>
    <property type="evidence" value="ECO:0007669"/>
    <property type="project" value="UniProtKB-UniRule"/>
</dbReference>
<feature type="domain" description="CMP/dCMP-type deaminase" evidence="9">
    <location>
        <begin position="1"/>
        <end position="111"/>
    </location>
</feature>
<dbReference type="InterPro" id="IPR016193">
    <property type="entry name" value="Cytidine_deaminase-like"/>
</dbReference>
<dbReference type="SUPFAM" id="SSF53927">
    <property type="entry name" value="Cytidine deaminase-like"/>
    <property type="match status" value="1"/>
</dbReference>
<keyword evidence="4 8" id="KW-0479">Metal-binding</keyword>
<gene>
    <name evidence="8" type="primary">tadA</name>
    <name evidence="10" type="ORF">SAMN02194393_05372</name>
</gene>
<keyword evidence="5 8" id="KW-0378">Hydrolase</keyword>
<dbReference type="PANTHER" id="PTHR11079:SF202">
    <property type="entry name" value="TRNA-SPECIFIC ADENOSINE DEAMINASE"/>
    <property type="match status" value="1"/>
</dbReference>
<feature type="binding site" evidence="8">
    <location>
        <position position="84"/>
    </location>
    <ligand>
        <name>Zn(2+)</name>
        <dbReference type="ChEBI" id="CHEBI:29105"/>
        <note>catalytic</note>
    </ligand>
</feature>
<dbReference type="GO" id="GO:0008270">
    <property type="term" value="F:zinc ion binding"/>
    <property type="evidence" value="ECO:0007669"/>
    <property type="project" value="UniProtKB-UniRule"/>
</dbReference>
<dbReference type="AlphaFoldDB" id="A0A1T5MU91"/>
<evidence type="ECO:0000256" key="2">
    <source>
        <dbReference type="ARBA" id="ARBA00011738"/>
    </source>
</evidence>
<evidence type="ECO:0000256" key="4">
    <source>
        <dbReference type="ARBA" id="ARBA00022723"/>
    </source>
</evidence>
<feature type="binding site" evidence="8">
    <location>
        <position position="51"/>
    </location>
    <ligand>
        <name>Zn(2+)</name>
        <dbReference type="ChEBI" id="CHEBI:29105"/>
        <note>catalytic</note>
    </ligand>
</feature>
<feature type="binding site" evidence="8">
    <location>
        <position position="81"/>
    </location>
    <ligand>
        <name>Zn(2+)</name>
        <dbReference type="ChEBI" id="CHEBI:29105"/>
        <note>catalytic</note>
    </ligand>
</feature>
<evidence type="ECO:0000256" key="8">
    <source>
        <dbReference type="HAMAP-Rule" id="MF_00972"/>
    </source>
</evidence>
<dbReference type="PROSITE" id="PS51747">
    <property type="entry name" value="CYT_DCMP_DEAMINASES_2"/>
    <property type="match status" value="1"/>
</dbReference>
<dbReference type="CDD" id="cd01285">
    <property type="entry name" value="nucleoside_deaminase"/>
    <property type="match status" value="1"/>
</dbReference>
<evidence type="ECO:0000256" key="6">
    <source>
        <dbReference type="ARBA" id="ARBA00022833"/>
    </source>
</evidence>
<comment type="catalytic activity">
    <reaction evidence="7 8">
        <text>adenosine(34) in tRNA + H2O + H(+) = inosine(34) in tRNA + NH4(+)</text>
        <dbReference type="Rhea" id="RHEA:43168"/>
        <dbReference type="Rhea" id="RHEA-COMP:10373"/>
        <dbReference type="Rhea" id="RHEA-COMP:10374"/>
        <dbReference type="ChEBI" id="CHEBI:15377"/>
        <dbReference type="ChEBI" id="CHEBI:15378"/>
        <dbReference type="ChEBI" id="CHEBI:28938"/>
        <dbReference type="ChEBI" id="CHEBI:74411"/>
        <dbReference type="ChEBI" id="CHEBI:82852"/>
        <dbReference type="EC" id="3.5.4.33"/>
    </reaction>
</comment>
<evidence type="ECO:0000313" key="10">
    <source>
        <dbReference type="EMBL" id="SKC91781.1"/>
    </source>
</evidence>
<dbReference type="EC" id="3.5.4.33" evidence="8"/>
<dbReference type="GO" id="GO:0002100">
    <property type="term" value="P:tRNA wobble adenosine to inosine editing"/>
    <property type="evidence" value="ECO:0007669"/>
    <property type="project" value="UniProtKB-UniRule"/>
</dbReference>
<sequence length="149" mass="16644">MKDFFMKEALKEAKKAYNLREIPIGAVIVKNNEIIARGHNLRETAKDPTAHAEIIAIRRASQVLGGWRLTGCDLYVTIEPCSMCAGAIVMARINRLFIGSMDPKGGAAGSLYNIVNDDRLNHKAEVIYNVLSDECSSIMKEFFRSLRKK</sequence>
<dbReference type="OrthoDB" id="9802676at2"/>
<comment type="function">
    <text evidence="8">Catalyzes the deamination of adenosine to inosine at the wobble position 34 of tRNA(Arg2).</text>
</comment>
<comment type="cofactor">
    <cofactor evidence="8">
        <name>Zn(2+)</name>
        <dbReference type="ChEBI" id="CHEBI:29105"/>
    </cofactor>
    <text evidence="8">Binds 1 zinc ion per subunit.</text>
</comment>
<dbReference type="PANTHER" id="PTHR11079">
    <property type="entry name" value="CYTOSINE DEAMINASE FAMILY MEMBER"/>
    <property type="match status" value="1"/>
</dbReference>
<accession>A0A1T5MU91</accession>
<name>A0A1T5MU91_9FIRM</name>
<feature type="active site" description="Proton donor" evidence="8">
    <location>
        <position position="53"/>
    </location>
</feature>